<evidence type="ECO:0000313" key="2">
    <source>
        <dbReference type="EMBL" id="SHH25949.1"/>
    </source>
</evidence>
<dbReference type="EMBL" id="FQXM01000003">
    <property type="protein sequence ID" value="SHH25949.1"/>
    <property type="molecule type" value="Genomic_DNA"/>
</dbReference>
<dbReference type="NCBIfam" id="TIGR02532">
    <property type="entry name" value="IV_pilin_GFxxxE"/>
    <property type="match status" value="1"/>
</dbReference>
<name>A0A1M5RIQ0_9CLOT</name>
<keyword evidence="1" id="KW-0472">Membrane</keyword>
<proteinExistence type="predicted"/>
<gene>
    <name evidence="2" type="ORF">SAMN02745207_00546</name>
</gene>
<keyword evidence="1" id="KW-0812">Transmembrane</keyword>
<evidence type="ECO:0000313" key="3">
    <source>
        <dbReference type="Proteomes" id="UP000184447"/>
    </source>
</evidence>
<dbReference type="SUPFAM" id="SSF54523">
    <property type="entry name" value="Pili subunits"/>
    <property type="match status" value="1"/>
</dbReference>
<dbReference type="Pfam" id="PF07963">
    <property type="entry name" value="N_methyl"/>
    <property type="match status" value="1"/>
</dbReference>
<accession>A0A1M5RIQ0</accession>
<sequence length="184" mass="20465">MAHTEVNFYKKRKKGFTLIELIIVIAILGILSAIAIPKFNDYKDSASIATLNANEGTFIKQIALLEAEGKTVSYGTTNKQNDLRDFLKNEISGIIVNSVSNKSDIFSTSNNTTFEGAAIVTSSNSTKTMEYVKIKKDYYPLNSSNSTARLKSLNGTIMVVVCSDGYLLYGIYDDEVHNFQEYHF</sequence>
<dbReference type="InterPro" id="IPR045584">
    <property type="entry name" value="Pilin-like"/>
</dbReference>
<keyword evidence="1" id="KW-1133">Transmembrane helix</keyword>
<dbReference type="RefSeq" id="WP_278336911.1">
    <property type="nucleotide sequence ID" value="NZ_FQXM01000003.1"/>
</dbReference>
<dbReference type="Gene3D" id="3.30.700.10">
    <property type="entry name" value="Glycoprotein, Type 4 Pilin"/>
    <property type="match status" value="1"/>
</dbReference>
<reference evidence="2 3" key="1">
    <citation type="submission" date="2016-11" db="EMBL/GenBank/DDBJ databases">
        <authorList>
            <person name="Jaros S."/>
            <person name="Januszkiewicz K."/>
            <person name="Wedrychowicz H."/>
        </authorList>
    </citation>
    <scope>NUCLEOTIDE SEQUENCE [LARGE SCALE GENOMIC DNA]</scope>
    <source>
        <strain evidence="2 3">DSM 8605</strain>
    </source>
</reference>
<dbReference type="AlphaFoldDB" id="A0A1M5RIQ0"/>
<organism evidence="2 3">
    <name type="scientific">Clostridium grantii DSM 8605</name>
    <dbReference type="NCBI Taxonomy" id="1121316"/>
    <lineage>
        <taxon>Bacteria</taxon>
        <taxon>Bacillati</taxon>
        <taxon>Bacillota</taxon>
        <taxon>Clostridia</taxon>
        <taxon>Eubacteriales</taxon>
        <taxon>Clostridiaceae</taxon>
        <taxon>Clostridium</taxon>
    </lineage>
</organism>
<keyword evidence="3" id="KW-1185">Reference proteome</keyword>
<dbReference type="InterPro" id="IPR012902">
    <property type="entry name" value="N_methyl_site"/>
</dbReference>
<protein>
    <submittedName>
        <fullName evidence="2">N-terminal methylation site-containing protein</fullName>
    </submittedName>
</protein>
<feature type="transmembrane region" description="Helical" evidence="1">
    <location>
        <begin position="16"/>
        <end position="36"/>
    </location>
</feature>
<dbReference type="Proteomes" id="UP000184447">
    <property type="component" value="Unassembled WGS sequence"/>
</dbReference>
<evidence type="ECO:0000256" key="1">
    <source>
        <dbReference type="SAM" id="Phobius"/>
    </source>
</evidence>
<dbReference type="PROSITE" id="PS00409">
    <property type="entry name" value="PROKAR_NTER_METHYL"/>
    <property type="match status" value="1"/>
</dbReference>
<dbReference type="STRING" id="1121316.SAMN02745207_00546"/>